<dbReference type="RefSeq" id="WP_007841161.1">
    <property type="nucleotide sequence ID" value="NZ_BAABYF010000001.1"/>
</dbReference>
<evidence type="ECO:0000313" key="4">
    <source>
        <dbReference type="EMBL" id="KAA5316537.1"/>
    </source>
</evidence>
<evidence type="ECO:0000313" key="3">
    <source>
        <dbReference type="EMBL" id="GKH79873.1"/>
    </source>
</evidence>
<evidence type="ECO:0000313" key="10">
    <source>
        <dbReference type="Proteomes" id="UP000481700"/>
    </source>
</evidence>
<dbReference type="SUPFAM" id="SSF54637">
    <property type="entry name" value="Thioesterase/thiol ester dehydrase-isomerase"/>
    <property type="match status" value="1"/>
</dbReference>
<dbReference type="InterPro" id="IPR029069">
    <property type="entry name" value="HotDog_dom_sf"/>
</dbReference>
<evidence type="ECO:0000313" key="7">
    <source>
        <dbReference type="EMBL" id="TDA71468.1"/>
    </source>
</evidence>
<dbReference type="CDD" id="cd00586">
    <property type="entry name" value="4HBT"/>
    <property type="match status" value="1"/>
</dbReference>
<dbReference type="Proteomes" id="UP000283678">
    <property type="component" value="Unassembled WGS sequence"/>
</dbReference>
<dbReference type="KEGG" id="bdo:EL88_23100"/>
<gene>
    <name evidence="3" type="ORF">CE91St7_07570</name>
    <name evidence="6" type="ORF">DWW04_12495</name>
    <name evidence="7" type="ORF">E1I98_21490</name>
    <name evidence="4" type="ORF">F2Z07_17350</name>
    <name evidence="5" type="ORF">KSU80_03555</name>
</gene>
<accession>A0A076J096</accession>
<proteinExistence type="inferred from homology"/>
<reference evidence="5" key="4">
    <citation type="submission" date="2021-06" db="EMBL/GenBank/DDBJ databases">
        <title>Collection of gut derived symbiotic bacterial strains cultured from healthy donors.</title>
        <authorList>
            <person name="Lin H."/>
            <person name="Littmann E."/>
            <person name="Pamer E.G."/>
        </authorList>
    </citation>
    <scope>NUCLEOTIDE SEQUENCE</scope>
    <source>
        <strain evidence="5">MSK.5.10</strain>
    </source>
</reference>
<sequence>MAEDIKFRHTMPVQIRFSDVDQFGHMNNSVYFSLYDLAKTTYIKDVFGSADWSKLAIVVANINANFFMPVFFSDHLVIETAVVHLGHKSFTLLQRAVTTDTHEVKCECRTVMVGYDLATKEPKLISEDYKKAICRYEEKTLEELSKERK</sequence>
<evidence type="ECO:0000256" key="2">
    <source>
        <dbReference type="ARBA" id="ARBA00022801"/>
    </source>
</evidence>
<reference evidence="4 10" key="2">
    <citation type="journal article" date="2019" name="Nat. Med.">
        <title>A library of human gut bacterial isolates paired with longitudinal multiomics data enables mechanistic microbiome research.</title>
        <authorList>
            <person name="Poyet M."/>
            <person name="Groussin M."/>
            <person name="Gibbons S.M."/>
            <person name="Avila-Pacheco J."/>
            <person name="Jiang X."/>
            <person name="Kearney S.M."/>
            <person name="Perrotta A.R."/>
            <person name="Berdy B."/>
            <person name="Zhao S."/>
            <person name="Lieberman T.D."/>
            <person name="Swanson P.K."/>
            <person name="Smith M."/>
            <person name="Roesemann S."/>
            <person name="Alexander J.E."/>
            <person name="Rich S.A."/>
            <person name="Livny J."/>
            <person name="Vlamakis H."/>
            <person name="Clish C."/>
            <person name="Bullock K."/>
            <person name="Deik A."/>
            <person name="Scott J."/>
            <person name="Pierce K.A."/>
            <person name="Xavier R.J."/>
            <person name="Alm E.J."/>
        </authorList>
    </citation>
    <scope>NUCLEOTIDE SEQUENCE [LARGE SCALE GENOMIC DNA]</scope>
    <source>
        <strain evidence="4 10">BIOML-A25</strain>
    </source>
</reference>
<dbReference type="PANTHER" id="PTHR31793">
    <property type="entry name" value="4-HYDROXYBENZOYL-COA THIOESTERASE FAMILY MEMBER"/>
    <property type="match status" value="1"/>
</dbReference>
<organism evidence="7 9">
    <name type="scientific">Phocaeicola dorei</name>
    <dbReference type="NCBI Taxonomy" id="357276"/>
    <lineage>
        <taxon>Bacteria</taxon>
        <taxon>Pseudomonadati</taxon>
        <taxon>Bacteroidota</taxon>
        <taxon>Bacteroidia</taxon>
        <taxon>Bacteroidales</taxon>
        <taxon>Bacteroidaceae</taxon>
        <taxon>Phocaeicola</taxon>
    </lineage>
</organism>
<evidence type="ECO:0000313" key="9">
    <source>
        <dbReference type="Proteomes" id="UP000294527"/>
    </source>
</evidence>
<evidence type="ECO:0000256" key="1">
    <source>
        <dbReference type="ARBA" id="ARBA00005953"/>
    </source>
</evidence>
<dbReference type="Pfam" id="PF13279">
    <property type="entry name" value="4HBT_2"/>
    <property type="match status" value="1"/>
</dbReference>
<dbReference type="EMBL" id="SLTU01000003">
    <property type="protein sequence ID" value="TDA71468.1"/>
    <property type="molecule type" value="Genomic_DNA"/>
</dbReference>
<dbReference type="GO" id="GO:0047617">
    <property type="term" value="F:fatty acyl-CoA hydrolase activity"/>
    <property type="evidence" value="ECO:0007669"/>
    <property type="project" value="TreeGrafter"/>
</dbReference>
<evidence type="ECO:0000313" key="5">
    <source>
        <dbReference type="EMBL" id="MBV3122263.1"/>
    </source>
</evidence>
<dbReference type="eggNOG" id="COG0824">
    <property type="taxonomic scope" value="Bacteria"/>
</dbReference>
<dbReference type="EMBL" id="VVZV01000021">
    <property type="protein sequence ID" value="KAA5316537.1"/>
    <property type="molecule type" value="Genomic_DNA"/>
</dbReference>
<dbReference type="Proteomes" id="UP001055104">
    <property type="component" value="Unassembled WGS sequence"/>
</dbReference>
<dbReference type="EMBL" id="BQOB01000001">
    <property type="protein sequence ID" value="GKH79873.1"/>
    <property type="molecule type" value="Genomic_DNA"/>
</dbReference>
<dbReference type="EMBL" id="JAHOAX010000002">
    <property type="protein sequence ID" value="MBV3122263.1"/>
    <property type="molecule type" value="Genomic_DNA"/>
</dbReference>
<evidence type="ECO:0000313" key="8">
    <source>
        <dbReference type="Proteomes" id="UP000283678"/>
    </source>
</evidence>
<reference evidence="3" key="5">
    <citation type="submission" date="2022-01" db="EMBL/GenBank/DDBJ databases">
        <title>Novel bile acid biosynthetic pathways are enriched in the microbiome of centenarians.</title>
        <authorList>
            <person name="Sato Y."/>
            <person name="Atarashi K."/>
            <person name="Plichta R.D."/>
            <person name="Arai Y."/>
            <person name="Sasajima S."/>
            <person name="Kearney M.S."/>
            <person name="Suda W."/>
            <person name="Takeshita K."/>
            <person name="Sasaki T."/>
            <person name="Okamoto S."/>
            <person name="Skelly N.A."/>
            <person name="Okamura Y."/>
            <person name="Vlamakis H."/>
            <person name="Li Y."/>
            <person name="Tanoue T."/>
            <person name="Takei H."/>
            <person name="Nittono H."/>
            <person name="Narushima S."/>
            <person name="Irie J."/>
            <person name="Itoh H."/>
            <person name="Moriya K."/>
            <person name="Sugiura Y."/>
            <person name="Suematsu M."/>
            <person name="Moritoki N."/>
            <person name="Shibata S."/>
            <person name="Littman R.D."/>
            <person name="Fischbach A.M."/>
            <person name="Uwamino Y."/>
            <person name="Inoue T."/>
            <person name="Honda A."/>
            <person name="Hattori M."/>
            <person name="Murai T."/>
            <person name="Xavier J.R."/>
            <person name="Hirose N."/>
            <person name="Honda K."/>
        </authorList>
    </citation>
    <scope>NUCLEOTIDE SEQUENCE</scope>
    <source>
        <strain evidence="3">CE91-St7</strain>
    </source>
</reference>
<dbReference type="Proteomes" id="UP000777173">
    <property type="component" value="Unassembled WGS sequence"/>
</dbReference>
<comment type="similarity">
    <text evidence="1">Belongs to the 4-hydroxybenzoyl-CoA thioesterase family.</text>
</comment>
<keyword evidence="2 3" id="KW-0378">Hydrolase</keyword>
<protein>
    <submittedName>
        <fullName evidence="3">Acyl-CoA thioester hydrolase</fullName>
    </submittedName>
    <submittedName>
        <fullName evidence="7">Acyl-CoA thioesterase</fullName>
    </submittedName>
</protein>
<dbReference type="Proteomes" id="UP000481700">
    <property type="component" value="Unassembled WGS sequence"/>
</dbReference>
<dbReference type="PANTHER" id="PTHR31793:SF27">
    <property type="entry name" value="NOVEL THIOESTERASE SUPERFAMILY DOMAIN AND SAPOSIN A-TYPE DOMAIN CONTAINING PROTEIN (0610012H03RIK)"/>
    <property type="match status" value="1"/>
</dbReference>
<dbReference type="AlphaFoldDB" id="A0A076J096"/>
<reference evidence="6 8" key="1">
    <citation type="submission" date="2018-08" db="EMBL/GenBank/DDBJ databases">
        <title>A genome reference for cultivated species of the human gut microbiota.</title>
        <authorList>
            <person name="Zou Y."/>
            <person name="Xue W."/>
            <person name="Luo G."/>
        </authorList>
    </citation>
    <scope>NUCLEOTIDE SEQUENCE [LARGE SCALE GENOMIC DNA]</scope>
    <source>
        <strain evidence="6 8">AF14-1AC</strain>
    </source>
</reference>
<name>A0A076J096_9BACT</name>
<dbReference type="EMBL" id="QRZL01000011">
    <property type="protein sequence ID" value="RGV75799.1"/>
    <property type="molecule type" value="Genomic_DNA"/>
</dbReference>
<reference evidence="7 9" key="3">
    <citation type="journal article" date="2019" name="Nat. Microbiol.">
        <title>Genomic variation and strain-specific functional adaptation in the human gut microbiome during early life.</title>
        <authorList>
            <person name="Vatanen T."/>
            <person name="Plichta D.R."/>
            <person name="Somani J."/>
            <person name="Munch P.C."/>
            <person name="Arthur T.D."/>
            <person name="Hall A.B."/>
            <person name="Rudolf S."/>
            <person name="Oakeley E.J."/>
            <person name="Ke X."/>
            <person name="Young R.A."/>
            <person name="Haiser H.J."/>
            <person name="Kolde R."/>
            <person name="Yassour M."/>
            <person name="Luopajarvi K."/>
            <person name="Siljander H."/>
            <person name="Virtanen S.M."/>
            <person name="Ilonen J."/>
            <person name="Uibo R."/>
            <person name="Tillmann V."/>
            <person name="Mokurov S."/>
            <person name="Dorshakova N."/>
            <person name="Porter J.A."/>
            <person name="McHardy A.C."/>
            <person name="Lahdesmaki H."/>
            <person name="Vlamakis H."/>
            <person name="Huttenhower C."/>
            <person name="Knip M."/>
            <person name="Xavier R.J."/>
        </authorList>
    </citation>
    <scope>NUCLEOTIDE SEQUENCE [LARGE SCALE GENOMIC DNA]</scope>
    <source>
        <strain evidence="7 9">RJX1047</strain>
    </source>
</reference>
<dbReference type="InterPro" id="IPR050563">
    <property type="entry name" value="4-hydroxybenzoyl-CoA_TE"/>
</dbReference>
<evidence type="ECO:0000313" key="6">
    <source>
        <dbReference type="EMBL" id="RGV75799.1"/>
    </source>
</evidence>
<dbReference type="Gene3D" id="3.10.129.10">
    <property type="entry name" value="Hotdog Thioesterase"/>
    <property type="match status" value="1"/>
</dbReference>
<dbReference type="Proteomes" id="UP000294527">
    <property type="component" value="Unassembled WGS sequence"/>
</dbReference>
<comment type="caution">
    <text evidence="7">The sequence shown here is derived from an EMBL/GenBank/DDBJ whole genome shotgun (WGS) entry which is preliminary data.</text>
</comment>